<evidence type="ECO:0000313" key="1">
    <source>
        <dbReference type="EMBL" id="SMB89490.1"/>
    </source>
</evidence>
<dbReference type="EMBL" id="FWWU01000009">
    <property type="protein sequence ID" value="SMB89490.1"/>
    <property type="molecule type" value="Genomic_DNA"/>
</dbReference>
<dbReference type="STRING" id="695939.SAMN00790413_00447"/>
<sequence length="97" mass="11314">MRLDTRRPRGKLEPPLSNFPARRVVIQGMKTPRSRSGGTLGKVMMYAPIALELLTLMRRSQGKRRGKYTKARKRDRAFDFLLGQAQKRMKKQGARRW</sequence>
<protein>
    <submittedName>
        <fullName evidence="1">Uncharacterized protein</fullName>
    </submittedName>
</protein>
<proteinExistence type="predicted"/>
<accession>A0A1W1V8H8</accession>
<evidence type="ECO:0000313" key="2">
    <source>
        <dbReference type="Proteomes" id="UP000192582"/>
    </source>
</evidence>
<dbReference type="Proteomes" id="UP000192582">
    <property type="component" value="Unassembled WGS sequence"/>
</dbReference>
<name>A0A1W1V8H8_9DEIO</name>
<gene>
    <name evidence="1" type="ORF">SAMN00790413_00447</name>
</gene>
<keyword evidence="2" id="KW-1185">Reference proteome</keyword>
<reference evidence="1 2" key="1">
    <citation type="submission" date="2017-04" db="EMBL/GenBank/DDBJ databases">
        <authorList>
            <person name="Afonso C.L."/>
            <person name="Miller P.J."/>
            <person name="Scott M.A."/>
            <person name="Spackman E."/>
            <person name="Goraichik I."/>
            <person name="Dimitrov K.M."/>
            <person name="Suarez D.L."/>
            <person name="Swayne D.E."/>
        </authorList>
    </citation>
    <scope>NUCLEOTIDE SEQUENCE [LARGE SCALE GENOMIC DNA]</scope>
    <source>
        <strain evidence="1 2">KR-140</strain>
    </source>
</reference>
<organism evidence="1 2">
    <name type="scientific">Deinococcus hopiensis KR-140</name>
    <dbReference type="NCBI Taxonomy" id="695939"/>
    <lineage>
        <taxon>Bacteria</taxon>
        <taxon>Thermotogati</taxon>
        <taxon>Deinococcota</taxon>
        <taxon>Deinococci</taxon>
        <taxon>Deinococcales</taxon>
        <taxon>Deinococcaceae</taxon>
        <taxon>Deinococcus</taxon>
    </lineage>
</organism>
<dbReference type="AlphaFoldDB" id="A0A1W1V8H8"/>